<proteinExistence type="predicted"/>
<keyword evidence="4" id="KW-1185">Reference proteome</keyword>
<comment type="caution">
    <text evidence="3">The sequence shown here is derived from an EMBL/GenBank/DDBJ whole genome shotgun (WGS) entry which is preliminary data.</text>
</comment>
<organism evidence="3 4">
    <name type="scientific">Desertihabitans brevis</name>
    <dbReference type="NCBI Taxonomy" id="2268447"/>
    <lineage>
        <taxon>Bacteria</taxon>
        <taxon>Bacillati</taxon>
        <taxon>Actinomycetota</taxon>
        <taxon>Actinomycetes</taxon>
        <taxon>Propionibacteriales</taxon>
        <taxon>Propionibacteriaceae</taxon>
        <taxon>Desertihabitans</taxon>
    </lineage>
</organism>
<dbReference type="PANTHER" id="PTHR37938:SF1">
    <property type="entry name" value="BLL0215 PROTEIN"/>
    <property type="match status" value="1"/>
</dbReference>
<dbReference type="Pfam" id="PF03703">
    <property type="entry name" value="bPH_2"/>
    <property type="match status" value="1"/>
</dbReference>
<evidence type="ECO:0000313" key="3">
    <source>
        <dbReference type="EMBL" id="RCK69004.1"/>
    </source>
</evidence>
<keyword evidence="1" id="KW-0472">Membrane</keyword>
<evidence type="ECO:0000259" key="2">
    <source>
        <dbReference type="Pfam" id="PF03703"/>
    </source>
</evidence>
<dbReference type="InterPro" id="IPR005182">
    <property type="entry name" value="YdbS-like_PH"/>
</dbReference>
<feature type="transmembrane region" description="Helical" evidence="1">
    <location>
        <begin position="56"/>
        <end position="77"/>
    </location>
</feature>
<sequence length="170" mass="18592">MTAMGVPRKLLDPGEREIVTMRTHAAALWRPVGALVVIAAVAGFAIGLMPDSMMPVGAYVLGGLALAALVPTTLVPFTRWRTSTYTLTTRRLLTRTGVLSRNGHSVPLGRITDIRWERSLGDRLLGSGTLMVHTDADVEPLVLPDVPEVVEVQRMLEELVFGAPEEERRR</sequence>
<dbReference type="Proteomes" id="UP000252770">
    <property type="component" value="Unassembled WGS sequence"/>
</dbReference>
<protein>
    <submittedName>
        <fullName evidence="3">PH domain-containing protein</fullName>
    </submittedName>
</protein>
<feature type="domain" description="YdbS-like PH" evidence="2">
    <location>
        <begin position="80"/>
        <end position="154"/>
    </location>
</feature>
<accession>A0A367YT32</accession>
<dbReference type="PANTHER" id="PTHR37938">
    <property type="entry name" value="BLL0215 PROTEIN"/>
    <property type="match status" value="1"/>
</dbReference>
<reference evidence="3 4" key="1">
    <citation type="submission" date="2018-07" db="EMBL/GenBank/DDBJ databases">
        <title>Desertimonas flava gen. nov. sp. nov.</title>
        <authorList>
            <person name="Liu S."/>
        </authorList>
    </citation>
    <scope>NUCLEOTIDE SEQUENCE [LARGE SCALE GENOMIC DNA]</scope>
    <source>
        <strain evidence="3 4">16Sb5-5</strain>
    </source>
</reference>
<dbReference type="AlphaFoldDB" id="A0A367YT32"/>
<keyword evidence="1" id="KW-0812">Transmembrane</keyword>
<keyword evidence="1" id="KW-1133">Transmembrane helix</keyword>
<evidence type="ECO:0000313" key="4">
    <source>
        <dbReference type="Proteomes" id="UP000252770"/>
    </source>
</evidence>
<evidence type="ECO:0000256" key="1">
    <source>
        <dbReference type="SAM" id="Phobius"/>
    </source>
</evidence>
<dbReference type="EMBL" id="QOUI01000008">
    <property type="protein sequence ID" value="RCK69004.1"/>
    <property type="molecule type" value="Genomic_DNA"/>
</dbReference>
<feature type="transmembrane region" description="Helical" evidence="1">
    <location>
        <begin position="28"/>
        <end position="50"/>
    </location>
</feature>
<name>A0A367YT32_9ACTN</name>
<gene>
    <name evidence="3" type="ORF">DT076_13960</name>
</gene>